<dbReference type="Pfam" id="PF13682">
    <property type="entry name" value="CZB"/>
    <property type="match status" value="1"/>
</dbReference>
<dbReference type="Gene3D" id="1.10.287.950">
    <property type="entry name" value="Methyl-accepting chemotaxis protein"/>
    <property type="match status" value="1"/>
</dbReference>
<dbReference type="GO" id="GO:0007165">
    <property type="term" value="P:signal transduction"/>
    <property type="evidence" value="ECO:0007669"/>
    <property type="project" value="UniProtKB-KW"/>
</dbReference>
<accession>A0A1Y0HIF9</accession>
<organism evidence="4 5">
    <name type="scientific">Sulfurospirillum diekertiae</name>
    <dbReference type="NCBI Taxonomy" id="1854492"/>
    <lineage>
        <taxon>Bacteria</taxon>
        <taxon>Pseudomonadati</taxon>
        <taxon>Campylobacterota</taxon>
        <taxon>Epsilonproteobacteria</taxon>
        <taxon>Campylobacterales</taxon>
        <taxon>Sulfurospirillaceae</taxon>
        <taxon>Sulfurospirillum</taxon>
    </lineage>
</organism>
<dbReference type="KEGG" id="suls:Sdiek1_0026"/>
<gene>
    <name evidence="4" type="ORF">Sdiek1_0026</name>
</gene>
<keyword evidence="5" id="KW-1185">Reference proteome</keyword>
<dbReference type="PANTHER" id="PTHR32089">
    <property type="entry name" value="METHYL-ACCEPTING CHEMOTAXIS PROTEIN MCPB"/>
    <property type="match status" value="1"/>
</dbReference>
<evidence type="ECO:0000313" key="4">
    <source>
        <dbReference type="EMBL" id="ARU47214.1"/>
    </source>
</evidence>
<name>A0A1Y0HIF9_9BACT</name>
<evidence type="ECO:0000259" key="3">
    <source>
        <dbReference type="PROSITE" id="PS50111"/>
    </source>
</evidence>
<dbReference type="RefSeq" id="WP_087437342.1">
    <property type="nucleotide sequence ID" value="NZ_CP021416.1"/>
</dbReference>
<reference evidence="5" key="1">
    <citation type="submission" date="2017-05" db="EMBL/GenBank/DDBJ databases">
        <title>Dechlorination kinetics govern the competition between two new strains of the genus Sulfurospirillum.</title>
        <authorList>
            <person name="Buttet G.F."/>
            <person name="Murray A.M."/>
            <person name="Goris T."/>
            <person name="Burion M."/>
            <person name="Lin B."/>
            <person name="Rolle M."/>
            <person name="Maillard J."/>
        </authorList>
    </citation>
    <scope>NUCLEOTIDE SEQUENCE [LARGE SCALE GENOMIC DNA]</scope>
    <source>
        <strain evidence="5">SL2-1</strain>
    </source>
</reference>
<evidence type="ECO:0000313" key="5">
    <source>
        <dbReference type="Proteomes" id="UP000196005"/>
    </source>
</evidence>
<protein>
    <submittedName>
        <fullName evidence="4">Biofilm dispersion protein BdlA</fullName>
    </submittedName>
</protein>
<dbReference type="Pfam" id="PF00015">
    <property type="entry name" value="MCPsignal"/>
    <property type="match status" value="1"/>
</dbReference>
<feature type="domain" description="Methyl-accepting transducer" evidence="3">
    <location>
        <begin position="74"/>
        <end position="250"/>
    </location>
</feature>
<dbReference type="OrthoDB" id="9765597at2"/>
<dbReference type="InterPro" id="IPR025991">
    <property type="entry name" value="Chemoreceptor_zinc-bind_dom"/>
</dbReference>
<dbReference type="Proteomes" id="UP000196005">
    <property type="component" value="Chromosome"/>
</dbReference>
<dbReference type="EMBL" id="CP021416">
    <property type="protein sequence ID" value="ARU47214.1"/>
    <property type="molecule type" value="Genomic_DNA"/>
</dbReference>
<dbReference type="SUPFAM" id="SSF58104">
    <property type="entry name" value="Methyl-accepting chemotaxis protein (MCP) signaling domain"/>
    <property type="match status" value="1"/>
</dbReference>
<keyword evidence="1 2" id="KW-0807">Transducer</keyword>
<sequence>MFGGRRIAELETENQILKTELETLKSEVIRREQSQQKSLEEAQNATPINQTKDELLTILLGSYEDGMNFLQNTIEESLTMLNEINTLNNASLKGGENIEIQTKDIAQSLEKVQELTQKFTHDVENLSSSVSAISDIINLIKDISDQTNLLALNAAIEAARAGEHGRGFAVVADEVRKLAERTQKATLEVESNISILKQNTNSMADTSETFQTESRASMKILEAFSGEITTMLSNSQSITNKCDNVTNEISVSNGKIDHILLKLQGYNAALSQKKIDILGHTSCRFGKWFGSISTKLNNAIVQEVNSHHINVHDGLKKAVEAFATHSDSREGIEIFRSVEKASKIGFEKLIEAFKSIRKE</sequence>
<dbReference type="GO" id="GO:0016020">
    <property type="term" value="C:membrane"/>
    <property type="evidence" value="ECO:0007669"/>
    <property type="project" value="InterPro"/>
</dbReference>
<proteinExistence type="predicted"/>
<evidence type="ECO:0000256" key="2">
    <source>
        <dbReference type="PROSITE-ProRule" id="PRU00284"/>
    </source>
</evidence>
<dbReference type="AlphaFoldDB" id="A0A1Y0HIF9"/>
<dbReference type="PANTHER" id="PTHR32089:SF112">
    <property type="entry name" value="LYSOZYME-LIKE PROTEIN-RELATED"/>
    <property type="match status" value="1"/>
</dbReference>
<dbReference type="PROSITE" id="PS50111">
    <property type="entry name" value="CHEMOTAXIS_TRANSDUC_2"/>
    <property type="match status" value="1"/>
</dbReference>
<dbReference type="InterPro" id="IPR004089">
    <property type="entry name" value="MCPsignal_dom"/>
</dbReference>
<dbReference type="SMART" id="SM00283">
    <property type="entry name" value="MA"/>
    <property type="match status" value="1"/>
</dbReference>
<evidence type="ECO:0000256" key="1">
    <source>
        <dbReference type="ARBA" id="ARBA00023224"/>
    </source>
</evidence>